<reference evidence="7 8" key="1">
    <citation type="submission" date="2016-07" db="EMBL/GenBank/DDBJ databases">
        <title>Pervasive Adenine N6-methylation of Active Genes in Fungi.</title>
        <authorList>
            <consortium name="DOE Joint Genome Institute"/>
            <person name="Mondo S.J."/>
            <person name="Dannebaum R.O."/>
            <person name="Kuo R.C."/>
            <person name="Labutti K."/>
            <person name="Haridas S."/>
            <person name="Kuo A."/>
            <person name="Salamov A."/>
            <person name="Ahrendt S.R."/>
            <person name="Lipzen A."/>
            <person name="Sullivan W."/>
            <person name="Andreopoulos W.B."/>
            <person name="Clum A."/>
            <person name="Lindquist E."/>
            <person name="Daum C."/>
            <person name="Ramamoorthy G.K."/>
            <person name="Gryganskyi A."/>
            <person name="Culley D."/>
            <person name="Magnuson J.K."/>
            <person name="James T.Y."/>
            <person name="O'Malley M.A."/>
            <person name="Stajich J.E."/>
            <person name="Spatafora J.W."/>
            <person name="Visel A."/>
            <person name="Grigoriev I.V."/>
        </authorList>
    </citation>
    <scope>NUCLEOTIDE SEQUENCE [LARGE SCALE GENOMIC DNA]</scope>
    <source>
        <strain evidence="7 8">CBS 129021</strain>
    </source>
</reference>
<evidence type="ECO:0000313" key="7">
    <source>
        <dbReference type="EMBL" id="ORY56840.1"/>
    </source>
</evidence>
<dbReference type="InterPro" id="IPR001461">
    <property type="entry name" value="Aspartic_peptidase_A1"/>
</dbReference>
<dbReference type="InterPro" id="IPR033121">
    <property type="entry name" value="PEPTIDASE_A1"/>
</dbReference>
<keyword evidence="5" id="KW-0378">Hydrolase</keyword>
<dbReference type="Pfam" id="PF00026">
    <property type="entry name" value="Asp"/>
    <property type="match status" value="1"/>
</dbReference>
<feature type="active site" evidence="3">
    <location>
        <position position="231"/>
    </location>
</feature>
<gene>
    <name evidence="7" type="ORF">BCR38DRAFT_314327</name>
</gene>
<keyword evidence="4" id="KW-1015">Disulfide bond</keyword>
<proteinExistence type="inferred from homology"/>
<keyword evidence="5" id="KW-0645">Protease</keyword>
<feature type="disulfide bond" evidence="4">
    <location>
        <begin position="265"/>
        <end position="300"/>
    </location>
</feature>
<keyword evidence="8" id="KW-1185">Reference proteome</keyword>
<dbReference type="PANTHER" id="PTHR47966">
    <property type="entry name" value="BETA-SITE APP-CLEAVING ENZYME, ISOFORM A-RELATED"/>
    <property type="match status" value="1"/>
</dbReference>
<dbReference type="AlphaFoldDB" id="A0A1Y2DC45"/>
<dbReference type="Gene3D" id="2.40.70.10">
    <property type="entry name" value="Acid Proteases"/>
    <property type="match status" value="2"/>
</dbReference>
<dbReference type="RefSeq" id="XP_040710307.1">
    <property type="nucleotide sequence ID" value="XM_040854681.1"/>
</dbReference>
<dbReference type="PRINTS" id="PR00792">
    <property type="entry name" value="PEPSIN"/>
</dbReference>
<feature type="domain" description="Peptidase A1" evidence="6">
    <location>
        <begin position="18"/>
        <end position="338"/>
    </location>
</feature>
<name>A0A1Y2DC45_9PEZI</name>
<dbReference type="GO" id="GO:0004190">
    <property type="term" value="F:aspartic-type endopeptidase activity"/>
    <property type="evidence" value="ECO:0007669"/>
    <property type="project" value="UniProtKB-KW"/>
</dbReference>
<comment type="similarity">
    <text evidence="1 5">Belongs to the peptidase A1 family.</text>
</comment>
<evidence type="ECO:0000256" key="5">
    <source>
        <dbReference type="RuleBase" id="RU000454"/>
    </source>
</evidence>
<keyword evidence="2 5" id="KW-0064">Aspartyl protease</keyword>
<evidence type="ECO:0000256" key="3">
    <source>
        <dbReference type="PIRSR" id="PIRSR601461-1"/>
    </source>
</evidence>
<evidence type="ECO:0000259" key="6">
    <source>
        <dbReference type="PROSITE" id="PS51767"/>
    </source>
</evidence>
<feature type="non-terminal residue" evidence="7">
    <location>
        <position position="1"/>
    </location>
</feature>
<dbReference type="OrthoDB" id="771136at2759"/>
<dbReference type="InterPro" id="IPR001969">
    <property type="entry name" value="Aspartic_peptidase_AS"/>
</dbReference>
<dbReference type="PANTHER" id="PTHR47966:SF65">
    <property type="entry name" value="ASPARTIC-TYPE ENDOPEPTIDASE"/>
    <property type="match status" value="1"/>
</dbReference>
<evidence type="ECO:0000256" key="2">
    <source>
        <dbReference type="ARBA" id="ARBA00022750"/>
    </source>
</evidence>
<dbReference type="InParanoid" id="A0A1Y2DC45"/>
<dbReference type="Proteomes" id="UP000193689">
    <property type="component" value="Unassembled WGS sequence"/>
</dbReference>
<evidence type="ECO:0000256" key="1">
    <source>
        <dbReference type="ARBA" id="ARBA00007447"/>
    </source>
</evidence>
<accession>A0A1Y2DC45</accession>
<dbReference type="InterPro" id="IPR021109">
    <property type="entry name" value="Peptidase_aspartic_dom_sf"/>
</dbReference>
<evidence type="ECO:0000313" key="8">
    <source>
        <dbReference type="Proteomes" id="UP000193689"/>
    </source>
</evidence>
<dbReference type="EMBL" id="MCFJ01000021">
    <property type="protein sequence ID" value="ORY56840.1"/>
    <property type="molecule type" value="Genomic_DNA"/>
</dbReference>
<dbReference type="GeneID" id="63770893"/>
<protein>
    <submittedName>
        <fullName evidence="7">Aspartic peptidase domain-containing protein</fullName>
    </submittedName>
</protein>
<comment type="caution">
    <text evidence="7">The sequence shown here is derived from an EMBL/GenBank/DDBJ whole genome shotgun (WGS) entry which is preliminary data.</text>
</comment>
<feature type="non-terminal residue" evidence="7">
    <location>
        <position position="348"/>
    </location>
</feature>
<dbReference type="SUPFAM" id="SSF50630">
    <property type="entry name" value="Acid proteases"/>
    <property type="match status" value="1"/>
</dbReference>
<organism evidence="7 8">
    <name type="scientific">Pseudomassariella vexata</name>
    <dbReference type="NCBI Taxonomy" id="1141098"/>
    <lineage>
        <taxon>Eukaryota</taxon>
        <taxon>Fungi</taxon>
        <taxon>Dikarya</taxon>
        <taxon>Ascomycota</taxon>
        <taxon>Pezizomycotina</taxon>
        <taxon>Sordariomycetes</taxon>
        <taxon>Xylariomycetidae</taxon>
        <taxon>Amphisphaeriales</taxon>
        <taxon>Pseudomassariaceae</taxon>
        <taxon>Pseudomassariella</taxon>
    </lineage>
</organism>
<feature type="active site" evidence="3">
    <location>
        <position position="36"/>
    </location>
</feature>
<dbReference type="PROSITE" id="PS00141">
    <property type="entry name" value="ASP_PROTEASE"/>
    <property type="match status" value="1"/>
</dbReference>
<evidence type="ECO:0000256" key="4">
    <source>
        <dbReference type="PIRSR" id="PIRSR601461-2"/>
    </source>
</evidence>
<dbReference type="PROSITE" id="PS51767">
    <property type="entry name" value="PEPTIDASE_A1"/>
    <property type="match status" value="1"/>
</dbReference>
<dbReference type="GO" id="GO:0006508">
    <property type="term" value="P:proteolysis"/>
    <property type="evidence" value="ECO:0007669"/>
    <property type="project" value="UniProtKB-KW"/>
</dbReference>
<sequence>SRRWGWEPLLEFQAGIVYIMEIDIGTPSQTIKVIVDTGSFELFINPNCDRAADQNFCIDSGHYDPTRSSTARNLTTRYYVTFGTGGFLGTYFSDTLWFDWPVTDLQMGVSSDSDYVWAGLVGLGYGQRFNTKYPTLIDLLVTQGYIQVPIFSLGIGSEGGGYSDIILGGVDYHKYSGWLEPLDIYPPPASQMDQWHQAQYWVNLTSLGFTPPGQPTMALTSSDFSRIMLIDTGSTYSYIDADLVATLAQQFSATIDEQGVYYVPCRFRDMDGYVNFGFNRGNMVINVKYADFVINFGSQCALGVQPADAGVATWVLGDTFIRGAYIVFDQQNDAIWLANYEPCGSGLA</sequence>